<dbReference type="InterPro" id="IPR031529">
    <property type="entry name" value="IHO1"/>
</dbReference>
<gene>
    <name evidence="2" type="ORF">Baya_2644</name>
</gene>
<name>A0A556VY58_BAGYA</name>
<feature type="compositionally biased region" description="Polar residues" evidence="1">
    <location>
        <begin position="450"/>
        <end position="471"/>
    </location>
</feature>
<feature type="compositionally biased region" description="Polar residues" evidence="1">
    <location>
        <begin position="22"/>
        <end position="35"/>
    </location>
</feature>
<dbReference type="Proteomes" id="UP000319801">
    <property type="component" value="Unassembled WGS sequence"/>
</dbReference>
<protein>
    <submittedName>
        <fullName evidence="2">Interactor of HORMAD1 protein 1</fullName>
    </submittedName>
</protein>
<evidence type="ECO:0000313" key="2">
    <source>
        <dbReference type="EMBL" id="TVK90563.1"/>
    </source>
</evidence>
<feature type="region of interest" description="Disordered" evidence="1">
    <location>
        <begin position="439"/>
        <end position="471"/>
    </location>
</feature>
<dbReference type="Pfam" id="PF15771">
    <property type="entry name" value="IHO1"/>
    <property type="match status" value="1"/>
</dbReference>
<comment type="caution">
    <text evidence="2">The sequence shown here is derived from an EMBL/GenBank/DDBJ whole genome shotgun (WGS) entry which is preliminary data.</text>
</comment>
<keyword evidence="3" id="KW-1185">Reference proteome</keyword>
<dbReference type="GO" id="GO:0000794">
    <property type="term" value="C:condensed nuclear chromosome"/>
    <property type="evidence" value="ECO:0007669"/>
    <property type="project" value="TreeGrafter"/>
</dbReference>
<feature type="compositionally biased region" description="Low complexity" evidence="1">
    <location>
        <begin position="36"/>
        <end position="47"/>
    </location>
</feature>
<feature type="compositionally biased region" description="Basic and acidic residues" evidence="1">
    <location>
        <begin position="439"/>
        <end position="449"/>
    </location>
</feature>
<accession>A0A556VY58</accession>
<feature type="region of interest" description="Disordered" evidence="1">
    <location>
        <begin position="22"/>
        <end position="51"/>
    </location>
</feature>
<dbReference type="OrthoDB" id="10066605at2759"/>
<dbReference type="GO" id="GO:0042138">
    <property type="term" value="P:meiotic DNA double-strand break formation"/>
    <property type="evidence" value="ECO:0007669"/>
    <property type="project" value="InterPro"/>
</dbReference>
<dbReference type="GO" id="GO:0007129">
    <property type="term" value="P:homologous chromosome pairing at meiosis"/>
    <property type="evidence" value="ECO:0007669"/>
    <property type="project" value="TreeGrafter"/>
</dbReference>
<proteinExistence type="predicted"/>
<reference evidence="2 3" key="1">
    <citation type="journal article" date="2019" name="Genome Biol. Evol.">
        <title>Whole-Genome Sequencing of the Giant Devil Catfish, Bagarius yarrelli.</title>
        <authorList>
            <person name="Jiang W."/>
            <person name="Lv Y."/>
            <person name="Cheng L."/>
            <person name="Yang K."/>
            <person name="Chao B."/>
            <person name="Wang X."/>
            <person name="Li Y."/>
            <person name="Pan X."/>
            <person name="You X."/>
            <person name="Zhang Y."/>
            <person name="Yang J."/>
            <person name="Li J."/>
            <person name="Zhang X."/>
            <person name="Liu S."/>
            <person name="Sun C."/>
            <person name="Yang J."/>
            <person name="Shi Q."/>
        </authorList>
    </citation>
    <scope>NUCLEOTIDE SEQUENCE [LARGE SCALE GENOMIC DNA]</scope>
    <source>
        <strain evidence="2">JWS20170419001</strain>
        <tissue evidence="2">Muscle</tissue>
    </source>
</reference>
<dbReference type="PANTHER" id="PTHR35662:SF1">
    <property type="entry name" value="INTERACTOR OF HORMAD1 PROTEIN 1"/>
    <property type="match status" value="1"/>
</dbReference>
<feature type="region of interest" description="Disordered" evidence="1">
    <location>
        <begin position="320"/>
        <end position="356"/>
    </location>
</feature>
<organism evidence="2 3">
    <name type="scientific">Bagarius yarrelli</name>
    <name type="common">Goonch</name>
    <name type="synonym">Bagrus yarrelli</name>
    <dbReference type="NCBI Taxonomy" id="175774"/>
    <lineage>
        <taxon>Eukaryota</taxon>
        <taxon>Metazoa</taxon>
        <taxon>Chordata</taxon>
        <taxon>Craniata</taxon>
        <taxon>Vertebrata</taxon>
        <taxon>Euteleostomi</taxon>
        <taxon>Actinopterygii</taxon>
        <taxon>Neopterygii</taxon>
        <taxon>Teleostei</taxon>
        <taxon>Ostariophysi</taxon>
        <taxon>Siluriformes</taxon>
        <taxon>Sisoridae</taxon>
        <taxon>Sisorinae</taxon>
        <taxon>Bagarius</taxon>
    </lineage>
</organism>
<dbReference type="AlphaFoldDB" id="A0A556VY58"/>
<dbReference type="GO" id="GO:0006310">
    <property type="term" value="P:DNA recombination"/>
    <property type="evidence" value="ECO:0007669"/>
    <property type="project" value="InterPro"/>
</dbReference>
<sequence length="543" mass="61686">MKGGAPSEYSSLQDSQFLFGSQTWPENSQSFSQEISGQSRGSQQTSQEINETKVSSIYHSKPVLFIDSKVPNNTGGRALGILDRFEEEKRRAKETEILLGIRQLHESLENIQKTFLNCIDGSCEITRAAVAEGMDNFRKTVEAVVWEALQSLVSSFVYITVQDNFTTIKESIAKQTELLMSQMYREMKDNEAKTSLALKDLNSLILNLQRDLESVKLERSKEQSLLGEIMSLLGTIKTVYPSGAQLDHDRMIDNTVQTSPGLVSQFCVVSEEKRDYEGMKLCGESITYSKKGKEQSICPIKKPLEKLGREVSFQMRNTQPFQKQPHTETIRSNPNSRQKSYHLHSIANRPPSPSATSTVTALLPDAKKSYMVGGRVPVEPVKSSNDTNRIKSATWIEVPREKRVLRRDQRCPTIRKKKRALILPQRRPNQWTLLNKRLEETQHDKDQENRVPQSGVSAYQKPSSGVSDNHLPLQQRSTTQLMNIRVCEQHVDPWSLSQSSNSSQVIVEHQQAEWKTAKPEQNSNTVQRPRVTWQLFDFISDSD</sequence>
<dbReference type="EMBL" id="VCAZ01000007">
    <property type="protein sequence ID" value="TVK90563.1"/>
    <property type="molecule type" value="Genomic_DNA"/>
</dbReference>
<evidence type="ECO:0000313" key="3">
    <source>
        <dbReference type="Proteomes" id="UP000319801"/>
    </source>
</evidence>
<evidence type="ECO:0000256" key="1">
    <source>
        <dbReference type="SAM" id="MobiDB-lite"/>
    </source>
</evidence>
<dbReference type="PANTHER" id="PTHR35662">
    <property type="entry name" value="INTERACTOR OF HORMAD1 PROTEIN 1"/>
    <property type="match status" value="1"/>
</dbReference>